<name>A0A1G9B5F6_9PROT</name>
<reference evidence="2" key="1">
    <citation type="submission" date="2016-10" db="EMBL/GenBank/DDBJ databases">
        <authorList>
            <person name="Varghese N."/>
            <person name="Submissions S."/>
        </authorList>
    </citation>
    <scope>NUCLEOTIDE SEQUENCE [LARGE SCALE GENOMIC DNA]</scope>
    <source>
        <strain evidence="2">CBMB127</strain>
    </source>
</reference>
<organism evidence="1 2">
    <name type="scientific">Methylophilus rhizosphaerae</name>
    <dbReference type="NCBI Taxonomy" id="492660"/>
    <lineage>
        <taxon>Bacteria</taxon>
        <taxon>Pseudomonadati</taxon>
        <taxon>Pseudomonadota</taxon>
        <taxon>Betaproteobacteria</taxon>
        <taxon>Nitrosomonadales</taxon>
        <taxon>Methylophilaceae</taxon>
        <taxon>Methylophilus</taxon>
    </lineage>
</organism>
<protein>
    <submittedName>
        <fullName evidence="1">Toxin CptA</fullName>
    </submittedName>
</protein>
<keyword evidence="2" id="KW-1185">Reference proteome</keyword>
<evidence type="ECO:0000313" key="1">
    <source>
        <dbReference type="EMBL" id="SDK34320.1"/>
    </source>
</evidence>
<accession>A0A1G9B5F6</accession>
<sequence length="156" mass="18065">MLRFHPSRFLWGWWLLFSIAVLICLWLCLPVAWASGLTCLYAIACAWQWTQLLATRWRFSVQALRVDVFGQMSVSNALGQSWHVQVLPDSVVHYGCLVLHIAYLELHAAVATDHGNEVAPWIWRCLRPTRLLVLFDHTDAASQRALRVWLKWGLRE</sequence>
<proteinExistence type="predicted"/>
<dbReference type="EMBL" id="FNFX01000002">
    <property type="protein sequence ID" value="SDK34320.1"/>
    <property type="molecule type" value="Genomic_DNA"/>
</dbReference>
<gene>
    <name evidence="1" type="ORF">SAMN05192566_0981</name>
</gene>
<dbReference type="AlphaFoldDB" id="A0A1G9B5F6"/>
<dbReference type="Proteomes" id="UP000198629">
    <property type="component" value="Unassembled WGS sequence"/>
</dbReference>
<evidence type="ECO:0000313" key="2">
    <source>
        <dbReference type="Proteomes" id="UP000198629"/>
    </source>
</evidence>